<dbReference type="Proteomes" id="UP001140510">
    <property type="component" value="Unassembled WGS sequence"/>
</dbReference>
<dbReference type="PANTHER" id="PTHR37563">
    <property type="entry name" value="PHYTANOYL-COA DIOXYGENASE FAMILY PROTEIN (AFU_ORTHOLOGUE AFUA_2G03330)"/>
    <property type="match status" value="1"/>
</dbReference>
<sequence>MSLYPTPIVVKPSAHEVSDGKLSQRNLEIATRALARDGLVVLEDLIDFESLDRLNDKMVQDAYHLQSLKDSPFNYNKGNIQQDPPMTAEWFDGSIYTITMTPENGSTGGFVQLHTRGMNTDIWTEIWLGTHRNTTIADQEGAHGERASGRIKPDLLQAQRALRGPCQPVIKKGSIIVRDLRLWHGGKPNYSTEPRVMLAMIHFASWYRNQMNVEFAEELKEQLKVERTGLQAAATYVPQDQLLQNYLSRPYGNAYNFDQTEKIGGVF</sequence>
<proteinExistence type="predicted"/>
<evidence type="ECO:0000313" key="2">
    <source>
        <dbReference type="Proteomes" id="UP001140510"/>
    </source>
</evidence>
<dbReference type="OrthoDB" id="407832at2759"/>
<accession>A0A9W9D6G6</accession>
<keyword evidence="2" id="KW-1185">Reference proteome</keyword>
<dbReference type="AlphaFoldDB" id="A0A9W9D6G6"/>
<evidence type="ECO:0008006" key="3">
    <source>
        <dbReference type="Google" id="ProtNLM"/>
    </source>
</evidence>
<dbReference type="SUPFAM" id="SSF51197">
    <property type="entry name" value="Clavaminate synthase-like"/>
    <property type="match status" value="1"/>
</dbReference>
<evidence type="ECO:0000313" key="1">
    <source>
        <dbReference type="EMBL" id="KAJ4403499.1"/>
    </source>
</evidence>
<dbReference type="Gene3D" id="2.60.120.620">
    <property type="entry name" value="q2cbj1_9rhob like domain"/>
    <property type="match status" value="1"/>
</dbReference>
<protein>
    <recommendedName>
        <fullName evidence="3">Phytanoyl-CoA dioxygenase family protein</fullName>
    </recommendedName>
</protein>
<organism evidence="1 2">
    <name type="scientific">Didymella pomorum</name>
    <dbReference type="NCBI Taxonomy" id="749634"/>
    <lineage>
        <taxon>Eukaryota</taxon>
        <taxon>Fungi</taxon>
        <taxon>Dikarya</taxon>
        <taxon>Ascomycota</taxon>
        <taxon>Pezizomycotina</taxon>
        <taxon>Dothideomycetes</taxon>
        <taxon>Pleosporomycetidae</taxon>
        <taxon>Pleosporales</taxon>
        <taxon>Pleosporineae</taxon>
        <taxon>Didymellaceae</taxon>
        <taxon>Didymella</taxon>
    </lineage>
</organism>
<dbReference type="InterPro" id="IPR051961">
    <property type="entry name" value="Fungal_Metabolite_Diox"/>
</dbReference>
<comment type="caution">
    <text evidence="1">The sequence shown here is derived from an EMBL/GenBank/DDBJ whole genome shotgun (WGS) entry which is preliminary data.</text>
</comment>
<dbReference type="PANTHER" id="PTHR37563:SF2">
    <property type="entry name" value="PHYTANOYL-COA DIOXYGENASE FAMILY PROTEIN (AFU_ORTHOLOGUE AFUA_2G03330)"/>
    <property type="match status" value="1"/>
</dbReference>
<gene>
    <name evidence="1" type="ORF">N0V91_006552</name>
</gene>
<reference evidence="1" key="1">
    <citation type="submission" date="2022-10" db="EMBL/GenBank/DDBJ databases">
        <title>Tapping the CABI collections for fungal endophytes: first genome assemblies for Collariella, Neodidymelliopsis, Ascochyta clinopodiicola, Didymella pomorum, Didymosphaeria variabile, Neocosmospora piperis and Neocucurbitaria cava.</title>
        <authorList>
            <person name="Hill R."/>
        </authorList>
    </citation>
    <scope>NUCLEOTIDE SEQUENCE</scope>
    <source>
        <strain evidence="1">IMI 355091</strain>
    </source>
</reference>
<dbReference type="EMBL" id="JAPEVA010000051">
    <property type="protein sequence ID" value="KAJ4403499.1"/>
    <property type="molecule type" value="Genomic_DNA"/>
</dbReference>
<name>A0A9W9D6G6_9PLEO</name>